<gene>
    <name evidence="2" type="ORF">CEV31_4341</name>
</gene>
<dbReference type="RefSeq" id="WP_094507490.1">
    <property type="nucleotide sequence ID" value="NZ_JBHEEK010000023.1"/>
</dbReference>
<dbReference type="OrthoDB" id="7851747at2"/>
<feature type="transmembrane region" description="Helical" evidence="1">
    <location>
        <begin position="44"/>
        <end position="62"/>
    </location>
</feature>
<evidence type="ECO:0000256" key="1">
    <source>
        <dbReference type="SAM" id="Phobius"/>
    </source>
</evidence>
<keyword evidence="1" id="KW-0812">Transmembrane</keyword>
<comment type="caution">
    <text evidence="2">The sequence shown here is derived from an EMBL/GenBank/DDBJ whole genome shotgun (WGS) entry which is preliminary data.</text>
</comment>
<dbReference type="EMBL" id="NNRJ01000031">
    <property type="protein sequence ID" value="OYR17614.1"/>
    <property type="molecule type" value="Genomic_DNA"/>
</dbReference>
<name>A0A256FS02_9HYPH</name>
<feature type="transmembrane region" description="Helical" evidence="1">
    <location>
        <begin position="21"/>
        <end position="38"/>
    </location>
</feature>
<keyword evidence="3" id="KW-1185">Reference proteome</keyword>
<keyword evidence="1" id="KW-0472">Membrane</keyword>
<dbReference type="InterPro" id="IPR047756">
    <property type="entry name" value="IcmT-like"/>
</dbReference>
<accession>A0A256FS02</accession>
<keyword evidence="1" id="KW-1133">Transmembrane helix</keyword>
<proteinExistence type="predicted"/>
<dbReference type="NCBIfam" id="NF038220">
    <property type="entry name" value="IcmT_TraK"/>
    <property type="match status" value="1"/>
</dbReference>
<organism evidence="2 3">
    <name type="scientific">Brucella thiophenivorans</name>
    <dbReference type="NCBI Taxonomy" id="571255"/>
    <lineage>
        <taxon>Bacteria</taxon>
        <taxon>Pseudomonadati</taxon>
        <taxon>Pseudomonadota</taxon>
        <taxon>Alphaproteobacteria</taxon>
        <taxon>Hyphomicrobiales</taxon>
        <taxon>Brucellaceae</taxon>
        <taxon>Brucella/Ochrobactrum group</taxon>
        <taxon>Brucella</taxon>
    </lineage>
</organism>
<evidence type="ECO:0000313" key="3">
    <source>
        <dbReference type="Proteomes" id="UP000215590"/>
    </source>
</evidence>
<dbReference type="AlphaFoldDB" id="A0A256FS02"/>
<dbReference type="Proteomes" id="UP000215590">
    <property type="component" value="Unassembled WGS sequence"/>
</dbReference>
<protein>
    <submittedName>
        <fullName evidence="2">Uncharacterized protein</fullName>
    </submittedName>
</protein>
<sequence length="102" mass="12098">MNETENIYGRTVEWRETMRNPSFFMMDGYFVLFLPIFLFHIRWWTFTVLVIMAIVFGTMRFFNYRPSSAFRAVRSLLAGSYRPARRGISGRSAIDYGFESKP</sequence>
<evidence type="ECO:0000313" key="2">
    <source>
        <dbReference type="EMBL" id="OYR17614.1"/>
    </source>
</evidence>
<reference evidence="2 3" key="1">
    <citation type="submission" date="2017-07" db="EMBL/GenBank/DDBJ databases">
        <title>Phylogenetic study on the rhizospheric bacterium Ochrobactrum sp. A44.</title>
        <authorList>
            <person name="Krzyzanowska D.M."/>
            <person name="Ossowicki A."/>
            <person name="Rajewska M."/>
            <person name="Maciag T."/>
            <person name="Kaczynski Z."/>
            <person name="Czerwicka M."/>
            <person name="Jafra S."/>
        </authorList>
    </citation>
    <scope>NUCLEOTIDE SEQUENCE [LARGE SCALE GENOMIC DNA]</scope>
    <source>
        <strain evidence="2 3">DSM 7216</strain>
    </source>
</reference>